<proteinExistence type="predicted"/>
<dbReference type="HOGENOM" id="CLU_076204_3_0_0"/>
<dbReference type="Pfam" id="PF00578">
    <property type="entry name" value="AhpC-TSA"/>
    <property type="match status" value="1"/>
</dbReference>
<sequence length="201" mass="21729">MHMKTKTGLVLGCLLLLAGLVQAVPSGELAPDFSVKDSAGTSHLLSDYKGKYVVLEWTRYTCPFVEKFYDEGHMQALQKEFTDQGVVWFQVASSAPGKSGYLEPASLQRIRERDGTHSTATLVDSSGAVGRLYDARTTPHMYLIGPDGVLLYQGAIDSIRSADTADIAKATNYLKQAYEAAVAGEPIKPAATKPYGCGVKY</sequence>
<keyword evidence="4" id="KW-1185">Reference proteome</keyword>
<evidence type="ECO:0000313" key="4">
    <source>
        <dbReference type="Proteomes" id="UP000000925"/>
    </source>
</evidence>
<evidence type="ECO:0000313" key="3">
    <source>
        <dbReference type="EMBL" id="ADE55183.1"/>
    </source>
</evidence>
<gene>
    <name evidence="3" type="ordered locus">Caka_2165</name>
</gene>
<dbReference type="InterPro" id="IPR013766">
    <property type="entry name" value="Thioredoxin_domain"/>
</dbReference>
<dbReference type="PROSITE" id="PS51352">
    <property type="entry name" value="THIOREDOXIN_2"/>
    <property type="match status" value="1"/>
</dbReference>
<dbReference type="GO" id="GO:0016491">
    <property type="term" value="F:oxidoreductase activity"/>
    <property type="evidence" value="ECO:0007669"/>
    <property type="project" value="InterPro"/>
</dbReference>
<dbReference type="PANTHER" id="PTHR43640">
    <property type="entry name" value="OS07G0260300 PROTEIN"/>
    <property type="match status" value="1"/>
</dbReference>
<dbReference type="GO" id="GO:0016209">
    <property type="term" value="F:antioxidant activity"/>
    <property type="evidence" value="ECO:0007669"/>
    <property type="project" value="InterPro"/>
</dbReference>
<feature type="domain" description="Thioredoxin" evidence="2">
    <location>
        <begin position="24"/>
        <end position="176"/>
    </location>
</feature>
<dbReference type="AlphaFoldDB" id="D5EM23"/>
<dbReference type="InterPro" id="IPR047262">
    <property type="entry name" value="PRX-like1"/>
</dbReference>
<dbReference type="Gene3D" id="3.40.30.10">
    <property type="entry name" value="Glutaredoxin"/>
    <property type="match status" value="1"/>
</dbReference>
<dbReference type="Proteomes" id="UP000000925">
    <property type="component" value="Chromosome"/>
</dbReference>
<evidence type="ECO:0000259" key="2">
    <source>
        <dbReference type="PROSITE" id="PS51352"/>
    </source>
</evidence>
<name>D5EM23_CORAD</name>
<keyword evidence="1" id="KW-0732">Signal</keyword>
<evidence type="ECO:0000256" key="1">
    <source>
        <dbReference type="SAM" id="SignalP"/>
    </source>
</evidence>
<dbReference type="InterPro" id="IPR036249">
    <property type="entry name" value="Thioredoxin-like_sf"/>
</dbReference>
<protein>
    <submittedName>
        <fullName evidence="3">Alkyl hydroperoxide reductase/ Thiol specific antioxidant/ Mal allergen</fullName>
    </submittedName>
</protein>
<accession>D5EM23</accession>
<dbReference type="InterPro" id="IPR000866">
    <property type="entry name" value="AhpC/TSA"/>
</dbReference>
<dbReference type="EMBL" id="CP001998">
    <property type="protein sequence ID" value="ADE55183.1"/>
    <property type="molecule type" value="Genomic_DNA"/>
</dbReference>
<feature type="chain" id="PRO_5003071270" evidence="1">
    <location>
        <begin position="24"/>
        <end position="201"/>
    </location>
</feature>
<feature type="signal peptide" evidence="1">
    <location>
        <begin position="1"/>
        <end position="23"/>
    </location>
</feature>
<dbReference type="eggNOG" id="COG1225">
    <property type="taxonomic scope" value="Bacteria"/>
</dbReference>
<reference evidence="3 4" key="1">
    <citation type="journal article" date="2010" name="Stand. Genomic Sci.">
        <title>Complete genome sequence of Coraliomargarita akajimensis type strain (04OKA010-24).</title>
        <authorList>
            <person name="Mavromatis K."/>
            <person name="Abt B."/>
            <person name="Brambilla E."/>
            <person name="Lapidus A."/>
            <person name="Copeland A."/>
            <person name="Deshpande S."/>
            <person name="Nolan M."/>
            <person name="Lucas S."/>
            <person name="Tice H."/>
            <person name="Cheng J.F."/>
            <person name="Han C."/>
            <person name="Detter J.C."/>
            <person name="Woyke T."/>
            <person name="Goodwin L."/>
            <person name="Pitluck S."/>
            <person name="Held B."/>
            <person name="Brettin T."/>
            <person name="Tapia R."/>
            <person name="Ivanova N."/>
            <person name="Mikhailova N."/>
            <person name="Pati A."/>
            <person name="Liolios K."/>
            <person name="Chen A."/>
            <person name="Palaniappan K."/>
            <person name="Land M."/>
            <person name="Hauser L."/>
            <person name="Chang Y.J."/>
            <person name="Jeffries C.D."/>
            <person name="Rohde M."/>
            <person name="Goker M."/>
            <person name="Bristow J."/>
            <person name="Eisen J.A."/>
            <person name="Markowitz V."/>
            <person name="Hugenholtz P."/>
            <person name="Klenk H.P."/>
            <person name="Kyrpides N.C."/>
        </authorList>
    </citation>
    <scope>NUCLEOTIDE SEQUENCE [LARGE SCALE GENOMIC DNA]</scope>
    <source>
        <strain evidence="4">DSM 45221 / IAM 15411 / JCM 23193 / KCTC 12865</strain>
    </source>
</reference>
<dbReference type="STRING" id="583355.Caka_2165"/>
<dbReference type="PANTHER" id="PTHR43640:SF1">
    <property type="entry name" value="THIOREDOXIN-DEPENDENT PEROXIREDOXIN"/>
    <property type="match status" value="1"/>
</dbReference>
<dbReference type="SUPFAM" id="SSF52833">
    <property type="entry name" value="Thioredoxin-like"/>
    <property type="match status" value="1"/>
</dbReference>
<organism evidence="3 4">
    <name type="scientific">Coraliomargarita akajimensis (strain DSM 45221 / IAM 15411 / JCM 23193 / KCTC 12865 / 04OKA010-24)</name>
    <dbReference type="NCBI Taxonomy" id="583355"/>
    <lineage>
        <taxon>Bacteria</taxon>
        <taxon>Pseudomonadati</taxon>
        <taxon>Verrucomicrobiota</taxon>
        <taxon>Opitutia</taxon>
        <taxon>Puniceicoccales</taxon>
        <taxon>Coraliomargaritaceae</taxon>
        <taxon>Coraliomargarita</taxon>
    </lineage>
</organism>
<dbReference type="KEGG" id="caa:Caka_2165"/>